<dbReference type="PRINTS" id="PR01703">
    <property type="entry name" value="MNSODISMTASE"/>
</dbReference>
<dbReference type="PIRSF" id="PIRSF000349">
    <property type="entry name" value="SODismutase"/>
    <property type="match status" value="1"/>
</dbReference>
<dbReference type="RefSeq" id="WP_205384484.1">
    <property type="nucleotide sequence ID" value="NZ_JAFFZS010000015.1"/>
</dbReference>
<evidence type="ECO:0000256" key="3">
    <source>
        <dbReference type="ARBA" id="ARBA00022723"/>
    </source>
</evidence>
<accession>A0ABS2VTP7</accession>
<feature type="domain" description="Manganese/iron superoxide dismutase N-terminal" evidence="6">
    <location>
        <begin position="4"/>
        <end position="84"/>
    </location>
</feature>
<dbReference type="PROSITE" id="PS00088">
    <property type="entry name" value="SOD_MN"/>
    <property type="match status" value="1"/>
</dbReference>
<dbReference type="Pfam" id="PF02777">
    <property type="entry name" value="Sod_Fe_C"/>
    <property type="match status" value="1"/>
</dbReference>
<feature type="domain" description="Manganese/iron superoxide dismutase C-terminal" evidence="7">
    <location>
        <begin position="100"/>
        <end position="199"/>
    </location>
</feature>
<dbReference type="InterPro" id="IPR019833">
    <property type="entry name" value="Mn/Fe_SOD_BS"/>
</dbReference>
<comment type="caution">
    <text evidence="8">The sequence shown here is derived from an EMBL/GenBank/DDBJ whole genome shotgun (WGS) entry which is preliminary data.</text>
</comment>
<name>A0ABS2VTP7_STRAS</name>
<evidence type="ECO:0000256" key="2">
    <source>
        <dbReference type="ARBA" id="ARBA00012682"/>
    </source>
</evidence>
<dbReference type="InterPro" id="IPR036314">
    <property type="entry name" value="SOD_C_sf"/>
</dbReference>
<dbReference type="EMBL" id="JAFFZS010000015">
    <property type="protein sequence ID" value="MBN0046335.1"/>
    <property type="molecule type" value="Genomic_DNA"/>
</dbReference>
<evidence type="ECO:0000259" key="6">
    <source>
        <dbReference type="Pfam" id="PF00081"/>
    </source>
</evidence>
<protein>
    <recommendedName>
        <fullName evidence="2 5">Superoxide dismutase</fullName>
        <ecNumber evidence="2 5">1.15.1.1</ecNumber>
    </recommendedName>
</protein>
<dbReference type="SUPFAM" id="SSF46609">
    <property type="entry name" value="Fe,Mn superoxide dismutase (SOD), N-terminal domain"/>
    <property type="match status" value="1"/>
</dbReference>
<keyword evidence="9" id="KW-1185">Reference proteome</keyword>
<dbReference type="Gene3D" id="3.55.40.20">
    <property type="entry name" value="Iron/manganese superoxide dismutase, C-terminal domain"/>
    <property type="match status" value="1"/>
</dbReference>
<dbReference type="InterPro" id="IPR036324">
    <property type="entry name" value="Mn/Fe_SOD_N_sf"/>
</dbReference>
<dbReference type="Pfam" id="PF00081">
    <property type="entry name" value="Sod_Fe_N"/>
    <property type="match status" value="1"/>
</dbReference>
<keyword evidence="4 5" id="KW-0560">Oxidoreductase</keyword>
<reference evidence="8 9" key="1">
    <citation type="submission" date="2021-02" db="EMBL/GenBank/DDBJ databases">
        <title>Whole genome sequencing of Streptomyces actuosus VRA1.</title>
        <authorList>
            <person name="Sen G."/>
            <person name="Sen A."/>
        </authorList>
    </citation>
    <scope>NUCLEOTIDE SEQUENCE [LARGE SCALE GENOMIC DNA]</scope>
    <source>
        <strain evidence="8 9">VRA1</strain>
    </source>
</reference>
<proteinExistence type="inferred from homology"/>
<dbReference type="InterPro" id="IPR019831">
    <property type="entry name" value="Mn/Fe_SOD_N"/>
</dbReference>
<dbReference type="PANTHER" id="PTHR11404:SF6">
    <property type="entry name" value="SUPEROXIDE DISMUTASE [MN], MITOCHONDRIAL"/>
    <property type="match status" value="1"/>
</dbReference>
<dbReference type="Gene3D" id="1.10.287.990">
    <property type="entry name" value="Fe,Mn superoxide dismutase (SOD) domain"/>
    <property type="match status" value="1"/>
</dbReference>
<dbReference type="InterPro" id="IPR019832">
    <property type="entry name" value="Mn/Fe_SOD_C"/>
</dbReference>
<evidence type="ECO:0000259" key="7">
    <source>
        <dbReference type="Pfam" id="PF02777"/>
    </source>
</evidence>
<sequence>MPVYTLPELPYDYSALAPVISPEIIELHHDKHHAAYVKGANDTLEQLAEARAEEQWASLGGLEKNLAFHLSGHILHSVYWQNMTGPNDGGGEPLAADGVGELAEAIRESFGSFAAFRAQLSKAAATTQGSGWGVLAHEPLSGRLIVEQVYDHQGNVGQGATPLLVFDAWEHAFYLQYRNQKADFVEAMWQVVNWQDVGRRLAAARSRTDVLLLAPRPAPERPAP</sequence>
<comment type="catalytic activity">
    <reaction evidence="5">
        <text>2 superoxide + 2 H(+) = H2O2 + O2</text>
        <dbReference type="Rhea" id="RHEA:20696"/>
        <dbReference type="ChEBI" id="CHEBI:15378"/>
        <dbReference type="ChEBI" id="CHEBI:15379"/>
        <dbReference type="ChEBI" id="CHEBI:16240"/>
        <dbReference type="ChEBI" id="CHEBI:18421"/>
        <dbReference type="EC" id="1.15.1.1"/>
    </reaction>
</comment>
<dbReference type="Proteomes" id="UP000788262">
    <property type="component" value="Unassembled WGS sequence"/>
</dbReference>
<dbReference type="InterPro" id="IPR050265">
    <property type="entry name" value="Fe/Mn_Superoxide_Dismutase"/>
</dbReference>
<dbReference type="PANTHER" id="PTHR11404">
    <property type="entry name" value="SUPEROXIDE DISMUTASE 2"/>
    <property type="match status" value="1"/>
</dbReference>
<dbReference type="EC" id="1.15.1.1" evidence="2 5"/>
<evidence type="ECO:0000313" key="9">
    <source>
        <dbReference type="Proteomes" id="UP000788262"/>
    </source>
</evidence>
<gene>
    <name evidence="8" type="ORF">JS756_19955</name>
</gene>
<organism evidence="8 9">
    <name type="scientific">Streptomyces actuosus</name>
    <dbReference type="NCBI Taxonomy" id="1885"/>
    <lineage>
        <taxon>Bacteria</taxon>
        <taxon>Bacillati</taxon>
        <taxon>Actinomycetota</taxon>
        <taxon>Actinomycetes</taxon>
        <taxon>Kitasatosporales</taxon>
        <taxon>Streptomycetaceae</taxon>
        <taxon>Streptomyces</taxon>
    </lineage>
</organism>
<evidence type="ECO:0000256" key="1">
    <source>
        <dbReference type="ARBA" id="ARBA00008714"/>
    </source>
</evidence>
<keyword evidence="3 5" id="KW-0479">Metal-binding</keyword>
<comment type="function">
    <text evidence="5">Destroys radicals which are normally produced within the cells and which are toxic to biological systems.</text>
</comment>
<evidence type="ECO:0000256" key="4">
    <source>
        <dbReference type="ARBA" id="ARBA00023002"/>
    </source>
</evidence>
<evidence type="ECO:0000313" key="8">
    <source>
        <dbReference type="EMBL" id="MBN0046335.1"/>
    </source>
</evidence>
<comment type="similarity">
    <text evidence="1 5">Belongs to the iron/manganese superoxide dismutase family.</text>
</comment>
<dbReference type="InterPro" id="IPR001189">
    <property type="entry name" value="Mn/Fe_SOD"/>
</dbReference>
<dbReference type="SUPFAM" id="SSF54719">
    <property type="entry name" value="Fe,Mn superoxide dismutase (SOD), C-terminal domain"/>
    <property type="match status" value="1"/>
</dbReference>
<evidence type="ECO:0000256" key="5">
    <source>
        <dbReference type="RuleBase" id="RU000414"/>
    </source>
</evidence>